<dbReference type="EMBL" id="DVLF01000014">
    <property type="protein sequence ID" value="HIT49467.1"/>
    <property type="molecule type" value="Genomic_DNA"/>
</dbReference>
<dbReference type="GO" id="GO:0016787">
    <property type="term" value="F:hydrolase activity"/>
    <property type="evidence" value="ECO:0007669"/>
    <property type="project" value="UniProtKB-KW"/>
</dbReference>
<dbReference type="Gene3D" id="3.90.79.10">
    <property type="entry name" value="Nucleoside Triphosphate Pyrophosphohydrolase"/>
    <property type="match status" value="1"/>
</dbReference>
<evidence type="ECO:0000259" key="3">
    <source>
        <dbReference type="PROSITE" id="PS51462"/>
    </source>
</evidence>
<feature type="domain" description="Nudix hydrolase" evidence="3">
    <location>
        <begin position="11"/>
        <end position="148"/>
    </location>
</feature>
<comment type="cofactor">
    <cofactor evidence="1">
        <name>Mg(2+)</name>
        <dbReference type="ChEBI" id="CHEBI:18420"/>
    </cofactor>
</comment>
<comment type="caution">
    <text evidence="4">The sequence shown here is derived from an EMBL/GenBank/DDBJ whole genome shotgun (WGS) entry which is preliminary data.</text>
</comment>
<dbReference type="AlphaFoldDB" id="A0A9D1GPE1"/>
<dbReference type="InterPro" id="IPR020084">
    <property type="entry name" value="NUDIX_hydrolase_CS"/>
</dbReference>
<reference evidence="4" key="2">
    <citation type="journal article" date="2021" name="PeerJ">
        <title>Extensive microbial diversity within the chicken gut microbiome revealed by metagenomics and culture.</title>
        <authorList>
            <person name="Gilroy R."/>
            <person name="Ravi A."/>
            <person name="Getino M."/>
            <person name="Pursley I."/>
            <person name="Horton D.L."/>
            <person name="Alikhan N.F."/>
            <person name="Baker D."/>
            <person name="Gharbi K."/>
            <person name="Hall N."/>
            <person name="Watson M."/>
            <person name="Adriaenssens E.M."/>
            <person name="Foster-Nyarko E."/>
            <person name="Jarju S."/>
            <person name="Secka A."/>
            <person name="Antonio M."/>
            <person name="Oren A."/>
            <person name="Chaudhuri R.R."/>
            <person name="La Ragione R."/>
            <person name="Hildebrand F."/>
            <person name="Pallen M.J."/>
        </authorList>
    </citation>
    <scope>NUCLEOTIDE SEQUENCE</scope>
    <source>
        <strain evidence="4">ChiW17-6978</strain>
    </source>
</reference>
<protein>
    <submittedName>
        <fullName evidence="4">NUDIX domain-containing protein</fullName>
    </submittedName>
</protein>
<keyword evidence="2" id="KW-0378">Hydrolase</keyword>
<evidence type="ECO:0000256" key="2">
    <source>
        <dbReference type="ARBA" id="ARBA00022801"/>
    </source>
</evidence>
<accession>A0A9D1GPE1</accession>
<dbReference type="PROSITE" id="PS00893">
    <property type="entry name" value="NUDIX_BOX"/>
    <property type="match status" value="1"/>
</dbReference>
<sequence>MDLKFKKDGHCFKLRSAAIIVEDGFLLVAKNELAEYYYTIGGGIQLSEQAEDAVKREVFEETGVHYDIDHLAVVLENFFIPRSGPLKGINCHEISFYFYMKPRHSRQLNSHSLSGGVPEQMHWLPIKELDQYPLYPLFLKDYFKKDHSGVEHIVLDERTFLMNQ</sequence>
<dbReference type="InterPro" id="IPR015797">
    <property type="entry name" value="NUDIX_hydrolase-like_dom_sf"/>
</dbReference>
<name>A0A9D1GPE1_9MOLU</name>
<dbReference type="PANTHER" id="PTHR43046">
    <property type="entry name" value="GDP-MANNOSE MANNOSYL HYDROLASE"/>
    <property type="match status" value="1"/>
</dbReference>
<proteinExistence type="predicted"/>
<dbReference type="PROSITE" id="PS51462">
    <property type="entry name" value="NUDIX"/>
    <property type="match status" value="1"/>
</dbReference>
<reference evidence="4" key="1">
    <citation type="submission" date="2020-10" db="EMBL/GenBank/DDBJ databases">
        <authorList>
            <person name="Gilroy R."/>
        </authorList>
    </citation>
    <scope>NUCLEOTIDE SEQUENCE</scope>
    <source>
        <strain evidence="4">ChiW17-6978</strain>
    </source>
</reference>
<dbReference type="Pfam" id="PF00293">
    <property type="entry name" value="NUDIX"/>
    <property type="match status" value="1"/>
</dbReference>
<dbReference type="CDD" id="cd04688">
    <property type="entry name" value="NUDIX_Hydrolase"/>
    <property type="match status" value="1"/>
</dbReference>
<evidence type="ECO:0000313" key="4">
    <source>
        <dbReference type="EMBL" id="HIT49467.1"/>
    </source>
</evidence>
<evidence type="ECO:0000313" key="5">
    <source>
        <dbReference type="Proteomes" id="UP000886758"/>
    </source>
</evidence>
<dbReference type="InterPro" id="IPR000086">
    <property type="entry name" value="NUDIX_hydrolase_dom"/>
</dbReference>
<gene>
    <name evidence="4" type="ORF">IAD46_00420</name>
</gene>
<dbReference type="Proteomes" id="UP000886758">
    <property type="component" value="Unassembled WGS sequence"/>
</dbReference>
<dbReference type="SUPFAM" id="SSF55811">
    <property type="entry name" value="Nudix"/>
    <property type="match status" value="1"/>
</dbReference>
<dbReference type="PANTHER" id="PTHR43046:SF14">
    <property type="entry name" value="MUTT_NUDIX FAMILY PROTEIN"/>
    <property type="match status" value="1"/>
</dbReference>
<evidence type="ECO:0000256" key="1">
    <source>
        <dbReference type="ARBA" id="ARBA00001946"/>
    </source>
</evidence>
<organism evidence="4 5">
    <name type="scientific">Candidatus Pelethenecus faecipullorum</name>
    <dbReference type="NCBI Taxonomy" id="2840900"/>
    <lineage>
        <taxon>Bacteria</taxon>
        <taxon>Bacillati</taxon>
        <taxon>Mycoplasmatota</taxon>
        <taxon>Mollicutes</taxon>
        <taxon>Candidatus Pelethenecus</taxon>
    </lineage>
</organism>